<proteinExistence type="predicted"/>
<evidence type="ECO:0000313" key="13">
    <source>
        <dbReference type="EMBL" id="CAF3988849.1"/>
    </source>
</evidence>
<evidence type="ECO:0000256" key="3">
    <source>
        <dbReference type="ARBA" id="ARBA00022729"/>
    </source>
</evidence>
<feature type="compositionally biased region" description="Polar residues" evidence="10">
    <location>
        <begin position="47"/>
        <end position="76"/>
    </location>
</feature>
<feature type="region of interest" description="Disordered" evidence="10">
    <location>
        <begin position="36"/>
        <end position="76"/>
    </location>
</feature>
<feature type="signal peptide" evidence="11">
    <location>
        <begin position="1"/>
        <end position="20"/>
    </location>
</feature>
<evidence type="ECO:0000256" key="6">
    <source>
        <dbReference type="ARBA" id="ARBA00023136"/>
    </source>
</evidence>
<evidence type="ECO:0000256" key="4">
    <source>
        <dbReference type="ARBA" id="ARBA00022737"/>
    </source>
</evidence>
<feature type="repeat" description="Cys-rich GLG1" evidence="8">
    <location>
        <begin position="264"/>
        <end position="324"/>
    </location>
</feature>
<gene>
    <name evidence="13" type="ORF">GIL414_LOCUS11095</name>
    <name evidence="12" type="ORF">KQP761_LOCUS33922</name>
</gene>
<evidence type="ECO:0000256" key="10">
    <source>
        <dbReference type="SAM" id="MobiDB-lite"/>
    </source>
</evidence>
<dbReference type="Proteomes" id="UP000681720">
    <property type="component" value="Unassembled WGS sequence"/>
</dbReference>
<evidence type="ECO:0000256" key="2">
    <source>
        <dbReference type="ARBA" id="ARBA00022692"/>
    </source>
</evidence>
<dbReference type="Proteomes" id="UP000663834">
    <property type="component" value="Unassembled WGS sequence"/>
</dbReference>
<dbReference type="GO" id="GO:0000139">
    <property type="term" value="C:Golgi membrane"/>
    <property type="evidence" value="ECO:0007669"/>
    <property type="project" value="InterPro"/>
</dbReference>
<evidence type="ECO:0000256" key="9">
    <source>
        <dbReference type="SAM" id="Coils"/>
    </source>
</evidence>
<organism evidence="12 14">
    <name type="scientific">Rotaria magnacalcarata</name>
    <dbReference type="NCBI Taxonomy" id="392030"/>
    <lineage>
        <taxon>Eukaryota</taxon>
        <taxon>Metazoa</taxon>
        <taxon>Spiralia</taxon>
        <taxon>Gnathifera</taxon>
        <taxon>Rotifera</taxon>
        <taxon>Eurotatoria</taxon>
        <taxon>Bdelloidea</taxon>
        <taxon>Philodinida</taxon>
        <taxon>Philodinidae</taxon>
        <taxon>Rotaria</taxon>
    </lineage>
</organism>
<evidence type="ECO:0000256" key="11">
    <source>
        <dbReference type="SAM" id="SignalP"/>
    </source>
</evidence>
<evidence type="ECO:0000256" key="8">
    <source>
        <dbReference type="PROSITE-ProRule" id="PRU00622"/>
    </source>
</evidence>
<reference evidence="12" key="1">
    <citation type="submission" date="2021-02" db="EMBL/GenBank/DDBJ databases">
        <authorList>
            <person name="Nowell W R."/>
        </authorList>
    </citation>
    <scope>NUCLEOTIDE SEQUENCE</scope>
</reference>
<keyword evidence="5" id="KW-1133">Transmembrane helix</keyword>
<dbReference type="GO" id="GO:0017134">
    <property type="term" value="F:fibroblast growth factor binding"/>
    <property type="evidence" value="ECO:0007669"/>
    <property type="project" value="TreeGrafter"/>
</dbReference>
<accession>A0A816G1X8</accession>
<evidence type="ECO:0000313" key="14">
    <source>
        <dbReference type="Proteomes" id="UP000663834"/>
    </source>
</evidence>
<evidence type="ECO:0000256" key="5">
    <source>
        <dbReference type="ARBA" id="ARBA00022989"/>
    </source>
</evidence>
<dbReference type="InterPro" id="IPR017873">
    <property type="entry name" value="Cys-rich_GLG1_repeat_euk"/>
</dbReference>
<feature type="repeat" description="Cys-rich GLG1" evidence="8">
    <location>
        <begin position="648"/>
        <end position="709"/>
    </location>
</feature>
<dbReference type="InterPro" id="IPR001893">
    <property type="entry name" value="Cys-rich_GLG1_repeat"/>
</dbReference>
<dbReference type="PROSITE" id="PS51289">
    <property type="entry name" value="GLG1_C_RICH"/>
    <property type="match status" value="3"/>
</dbReference>
<dbReference type="AlphaFoldDB" id="A0A816G1X8"/>
<keyword evidence="4" id="KW-0677">Repeat</keyword>
<dbReference type="InterPro" id="IPR039728">
    <property type="entry name" value="GLG1"/>
</dbReference>
<keyword evidence="3 11" id="KW-0732">Signal</keyword>
<dbReference type="EMBL" id="CAJNOW010018885">
    <property type="protein sequence ID" value="CAF1669287.1"/>
    <property type="molecule type" value="Genomic_DNA"/>
</dbReference>
<comment type="caution">
    <text evidence="12">The sequence shown here is derived from an EMBL/GenBank/DDBJ whole genome shotgun (WGS) entry which is preliminary data.</text>
</comment>
<keyword evidence="6" id="KW-0472">Membrane</keyword>
<comment type="subcellular location">
    <subcellularLocation>
        <location evidence="1">Membrane</location>
        <topology evidence="1">Single-pass type I membrane protein</topology>
    </subcellularLocation>
</comment>
<dbReference type="PANTHER" id="PTHR11884:SF1">
    <property type="entry name" value="GOLGI APPARATUS PROTEIN 1"/>
    <property type="match status" value="1"/>
</dbReference>
<feature type="coiled-coil region" evidence="9">
    <location>
        <begin position="632"/>
        <end position="659"/>
    </location>
</feature>
<evidence type="ECO:0000313" key="12">
    <source>
        <dbReference type="EMBL" id="CAF1669287.1"/>
    </source>
</evidence>
<evidence type="ECO:0000256" key="1">
    <source>
        <dbReference type="ARBA" id="ARBA00004479"/>
    </source>
</evidence>
<keyword evidence="7" id="KW-0325">Glycoprotein</keyword>
<keyword evidence="2" id="KW-0812">Transmembrane</keyword>
<evidence type="ECO:0008006" key="15">
    <source>
        <dbReference type="Google" id="ProtNLM"/>
    </source>
</evidence>
<dbReference type="EMBL" id="CAJOBJ010004101">
    <property type="protein sequence ID" value="CAF3988849.1"/>
    <property type="molecule type" value="Genomic_DNA"/>
</dbReference>
<feature type="repeat" description="Cys-rich GLG1" evidence="8">
    <location>
        <begin position="775"/>
        <end position="835"/>
    </location>
</feature>
<sequence>MLRRRLSFLFLFVLFTDIFAEKNDYNIANNDIEQDGKKEYRSKHRIQSSTDSNQFQAKRFPSSTAKNGGYPQPNTDQSIALRTAKLTRRSSSTSLASSDECRAEIYKYCNHGSQKFISNLELLRCVDDLDNAANLISKACQHLIYRFKYNMAHDPRFDDAAAIQCSKDINLFDECEAFVGKRGSGRLVSCLYNYLANITEPSCRYFINQMQVVVFSDWRLAEYFSDACSEDISKLECGRLDDENESIPHEQGAVVACLSQKYVQLTTTCRKEVFRLAEMQSDDYHLDRALYYACREDRERLCSQTSSGNGRVYRCLYEQKFNSMMTQACRKEVHRRQSLVVANVKLDAPLIRACNSDMIKYKCQVDAVKGDQRSSLVKLLLCLEDPWKKGHYIQYECRRDMLVHRRMLMSDYTLSPEIVSECKPEMIQHCPSLFQQGSNSSIDQRYGKMIHCLLGAARKEKSFSSRCLTVINALIRTVDPGNDIRADPLLETTCRPVIDTLCPRINAGNSNVILCLLHNLKNARMTEECQDRLMEVTYFMARDLRLTPRLMRTCQTNLKTLCQLPDDWSMNKELNDVQVGMYLGCLYQHRQNLDRECQGELKRIMHIRTEAIGLMPEIEDNCLTDLATCKNSEVIGEEFKCLQKKYNKLEEKCKAAVRNYTQMTMSDPTFDFLLMKACKPMMQTFCTNIEGGNENDLMRCLVKHKNEQKMDFRCKAGIDHHQITSMKDEAFLSQQFRGKCSIEVNEHCVGKKTKAGVIQCLADLMLRDVLKKQNTIKESCRDELRFELLQRSESIDFDPSLAKACLNDIRRFCADRTPGNAQILDCLKENHNKVSAPCFARLRKREKLDVILPENDYSLMSKC</sequence>
<dbReference type="OrthoDB" id="2015434at2759"/>
<keyword evidence="9" id="KW-0175">Coiled coil</keyword>
<protein>
    <recommendedName>
        <fullName evidence="15">Golgi apparatus protein 1</fullName>
    </recommendedName>
</protein>
<feature type="chain" id="PRO_5036230088" description="Golgi apparatus protein 1" evidence="11">
    <location>
        <begin position="21"/>
        <end position="863"/>
    </location>
</feature>
<dbReference type="Pfam" id="PF00839">
    <property type="entry name" value="Cys_rich_FGFR"/>
    <property type="match status" value="9"/>
</dbReference>
<dbReference type="PANTHER" id="PTHR11884">
    <property type="entry name" value="SELECTIN LIGAND RELATED"/>
    <property type="match status" value="1"/>
</dbReference>
<evidence type="ECO:0000256" key="7">
    <source>
        <dbReference type="ARBA" id="ARBA00023180"/>
    </source>
</evidence>
<name>A0A816G1X8_9BILA</name>
<feature type="non-terminal residue" evidence="12">
    <location>
        <position position="1"/>
    </location>
</feature>